<feature type="compositionally biased region" description="Basic and acidic residues" evidence="1">
    <location>
        <begin position="69"/>
        <end position="86"/>
    </location>
</feature>
<protein>
    <recommendedName>
        <fullName evidence="4">G domain-containing protein</fullName>
    </recommendedName>
</protein>
<dbReference type="AlphaFoldDB" id="A7SVQ4"/>
<dbReference type="OrthoDB" id="25620at2759"/>
<evidence type="ECO:0008006" key="4">
    <source>
        <dbReference type="Google" id="ProtNLM"/>
    </source>
</evidence>
<evidence type="ECO:0000313" key="2">
    <source>
        <dbReference type="EMBL" id="EDO32224.1"/>
    </source>
</evidence>
<name>A7SVQ4_NEMVE</name>
<proteinExistence type="predicted"/>
<dbReference type="SUPFAM" id="SSF52540">
    <property type="entry name" value="P-loop containing nucleoside triphosphate hydrolases"/>
    <property type="match status" value="1"/>
</dbReference>
<dbReference type="PANTHER" id="PTHR14241:SF31">
    <property type="entry name" value="RIBOSOMAL PROTEIN S23 MITOCHONDRIAL CONSERVED DOMAIN-CONTAINING PROTEIN"/>
    <property type="match status" value="1"/>
</dbReference>
<feature type="region of interest" description="Disordered" evidence="1">
    <location>
        <begin position="1"/>
        <end position="51"/>
    </location>
</feature>
<feature type="compositionally biased region" description="Basic and acidic residues" evidence="1">
    <location>
        <begin position="17"/>
        <end position="51"/>
    </location>
</feature>
<keyword evidence="3" id="KW-1185">Reference proteome</keyword>
<gene>
    <name evidence="2" type="ORF">NEMVEDRAFT_v1g218210</name>
</gene>
<evidence type="ECO:0000256" key="1">
    <source>
        <dbReference type="SAM" id="MobiDB-lite"/>
    </source>
</evidence>
<dbReference type="EMBL" id="DS469841">
    <property type="protein sequence ID" value="EDO32224.1"/>
    <property type="molecule type" value="Genomic_DNA"/>
</dbReference>
<dbReference type="PANTHER" id="PTHR14241">
    <property type="entry name" value="INTERFERON-INDUCED PROTEIN 44"/>
    <property type="match status" value="1"/>
</dbReference>
<dbReference type="eggNOG" id="ENOG502S2GE">
    <property type="taxonomic scope" value="Eukaryota"/>
</dbReference>
<dbReference type="KEGG" id="nve:5503216"/>
<dbReference type="CDD" id="cd00882">
    <property type="entry name" value="Ras_like_GTPase"/>
    <property type="match status" value="1"/>
</dbReference>
<organism evidence="2 3">
    <name type="scientific">Nematostella vectensis</name>
    <name type="common">Starlet sea anemone</name>
    <dbReference type="NCBI Taxonomy" id="45351"/>
    <lineage>
        <taxon>Eukaryota</taxon>
        <taxon>Metazoa</taxon>
        <taxon>Cnidaria</taxon>
        <taxon>Anthozoa</taxon>
        <taxon>Hexacorallia</taxon>
        <taxon>Actiniaria</taxon>
        <taxon>Edwardsiidae</taxon>
        <taxon>Nematostella</taxon>
    </lineage>
</organism>
<dbReference type="InterPro" id="IPR027417">
    <property type="entry name" value="P-loop_NTPase"/>
</dbReference>
<dbReference type="Gene3D" id="3.40.50.300">
    <property type="entry name" value="P-loop containing nucleotide triphosphate hydrolases"/>
    <property type="match status" value="1"/>
</dbReference>
<feature type="compositionally biased region" description="Polar residues" evidence="1">
    <location>
        <begin position="7"/>
        <end position="16"/>
    </location>
</feature>
<dbReference type="OMA" id="YNANESC"/>
<feature type="region of interest" description="Disordered" evidence="1">
    <location>
        <begin position="66"/>
        <end position="86"/>
    </location>
</feature>
<reference evidence="2 3" key="1">
    <citation type="journal article" date="2007" name="Science">
        <title>Sea anemone genome reveals ancestral eumetazoan gene repertoire and genomic organization.</title>
        <authorList>
            <person name="Putnam N.H."/>
            <person name="Srivastava M."/>
            <person name="Hellsten U."/>
            <person name="Dirks B."/>
            <person name="Chapman J."/>
            <person name="Salamov A."/>
            <person name="Terry A."/>
            <person name="Shapiro H."/>
            <person name="Lindquist E."/>
            <person name="Kapitonov V.V."/>
            <person name="Jurka J."/>
            <person name="Genikhovich G."/>
            <person name="Grigoriev I.V."/>
            <person name="Lucas S.M."/>
            <person name="Steele R.E."/>
            <person name="Finnerty J.R."/>
            <person name="Technau U."/>
            <person name="Martindale M.Q."/>
            <person name="Rokhsar D.S."/>
        </authorList>
    </citation>
    <scope>NUCLEOTIDE SEQUENCE [LARGE SCALE GENOMIC DNA]</scope>
    <source>
        <strain evidence="3">CH2 X CH6</strain>
    </source>
</reference>
<dbReference type="Proteomes" id="UP000001593">
    <property type="component" value="Unassembled WGS sequence"/>
</dbReference>
<dbReference type="InParanoid" id="A7SVQ4"/>
<sequence>MGGGGSKNQTSYTYVDNTEKVRQEEEARERRRLENERRQRELQEQERIEREKREAAALERQRFQQQLAEAERQEQERRRKEEERIAREKEQLRKLEEEAVTKRLALFDYKFGDKINLASFRNLDISDVTKLRIGVFGPTGSGKSCFVNTCERTVRRSDKGSAPINSTGREGTIILEDFLQEMFFRLVDTRGFFNYNANESCEFVDILSGRVRPGSTIKREQDEGFEGNNLGRTLEEVDHFSDRMHGIILVVKANDIRLKKGQLKEYLLPVRQTLRPIGISPITVVTHRDKLKTEAECEQALNDASAATGSSRSHTFFVANYCPDNPGPNVNTELQIFNILHFALSMAERHVKIVKQQNKNKMEEDLMSAMQNAAIGAPAKAVLQAPISLFLEILQQKYKWSENSVTTVRGKLHQEDISRLKTLAECWSDVTHFFPHGMRATIEKELVRLQLI</sequence>
<dbReference type="PhylomeDB" id="A7SVQ4"/>
<accession>A7SVQ4</accession>
<dbReference type="HOGENOM" id="CLU_624540_0_0_1"/>
<evidence type="ECO:0000313" key="3">
    <source>
        <dbReference type="Proteomes" id="UP000001593"/>
    </source>
</evidence>